<reference evidence="1 2" key="1">
    <citation type="submission" date="2019-05" db="EMBL/GenBank/DDBJ databases">
        <title>Erythrobacter marisflavi sp. nov., isolated from isolated from water of an estuary environment.</title>
        <authorList>
            <person name="Yoon J.-H."/>
        </authorList>
    </citation>
    <scope>NUCLEOTIDE SEQUENCE [LARGE SCALE GENOMIC DNA]</scope>
    <source>
        <strain evidence="1 2">KEM-5</strain>
    </source>
</reference>
<accession>A0A5S3P9A6</accession>
<dbReference type="AlphaFoldDB" id="A0A5S3P9A6"/>
<protein>
    <submittedName>
        <fullName evidence="1">Iron-sulfur cluster assembly scaffold protein</fullName>
    </submittedName>
</protein>
<sequence>MTPPRRAVLYSPELLQLAVELAAYPLDQSAALQGAARSRSCGSEIALSVSLRPDGALANVGMRVTACAVGQGAAAIFAAAAKGANVSSLAENLDQISAWLKADGPVPHWPRIAMLAPAREYPGRHDAILLPWRAALDALSNTGGGR</sequence>
<comment type="caution">
    <text evidence="1">The sequence shown here is derived from an EMBL/GenBank/DDBJ whole genome shotgun (WGS) entry which is preliminary data.</text>
</comment>
<dbReference type="EMBL" id="VCAO01000001">
    <property type="protein sequence ID" value="TMM49903.1"/>
    <property type="molecule type" value="Genomic_DNA"/>
</dbReference>
<dbReference type="Proteomes" id="UP000309668">
    <property type="component" value="Unassembled WGS sequence"/>
</dbReference>
<proteinExistence type="predicted"/>
<organism evidence="1 2">
    <name type="scientific">Qipengyuania marisflavi</name>
    <dbReference type="NCBI Taxonomy" id="2486356"/>
    <lineage>
        <taxon>Bacteria</taxon>
        <taxon>Pseudomonadati</taxon>
        <taxon>Pseudomonadota</taxon>
        <taxon>Alphaproteobacteria</taxon>
        <taxon>Sphingomonadales</taxon>
        <taxon>Erythrobacteraceae</taxon>
        <taxon>Qipengyuania</taxon>
    </lineage>
</organism>
<keyword evidence="2" id="KW-1185">Reference proteome</keyword>
<name>A0A5S3P9A6_9SPHN</name>
<dbReference type="RefSeq" id="WP_138615464.1">
    <property type="nucleotide sequence ID" value="NZ_VCAO01000001.1"/>
</dbReference>
<evidence type="ECO:0000313" key="2">
    <source>
        <dbReference type="Proteomes" id="UP000309668"/>
    </source>
</evidence>
<evidence type="ECO:0000313" key="1">
    <source>
        <dbReference type="EMBL" id="TMM49903.1"/>
    </source>
</evidence>
<gene>
    <name evidence="1" type="ORF">FEV51_01510</name>
</gene>
<dbReference type="SUPFAM" id="SSF82649">
    <property type="entry name" value="SufE/NifU"/>
    <property type="match status" value="1"/>
</dbReference>
<dbReference type="Gene3D" id="3.90.1010.10">
    <property type="match status" value="1"/>
</dbReference>
<dbReference type="OrthoDB" id="7857113at2"/>